<evidence type="ECO:0000256" key="1">
    <source>
        <dbReference type="SAM" id="Phobius"/>
    </source>
</evidence>
<dbReference type="AlphaFoldDB" id="A0A9W4WHK8"/>
<proteinExistence type="predicted"/>
<feature type="transmembrane region" description="Helical" evidence="1">
    <location>
        <begin position="152"/>
        <end position="169"/>
    </location>
</feature>
<accession>A0A9W4WHK8</accession>
<dbReference type="OrthoDB" id="2444359at2759"/>
<evidence type="ECO:0000313" key="2">
    <source>
        <dbReference type="EMBL" id="CAI2162381.1"/>
    </source>
</evidence>
<feature type="transmembrane region" description="Helical" evidence="1">
    <location>
        <begin position="282"/>
        <end position="305"/>
    </location>
</feature>
<keyword evidence="1" id="KW-1133">Transmembrane helix</keyword>
<comment type="caution">
    <text evidence="2">The sequence shown here is derived from an EMBL/GenBank/DDBJ whole genome shotgun (WGS) entry which is preliminary data.</text>
</comment>
<protein>
    <submittedName>
        <fullName evidence="2">12157_t:CDS:1</fullName>
    </submittedName>
</protein>
<keyword evidence="1" id="KW-0812">Transmembrane</keyword>
<gene>
    <name evidence="2" type="ORF">FWILDA_LOCUS528</name>
</gene>
<keyword evidence="3" id="KW-1185">Reference proteome</keyword>
<dbReference type="Proteomes" id="UP001153678">
    <property type="component" value="Unassembled WGS sequence"/>
</dbReference>
<organism evidence="2 3">
    <name type="scientific">Funneliformis geosporum</name>
    <dbReference type="NCBI Taxonomy" id="1117311"/>
    <lineage>
        <taxon>Eukaryota</taxon>
        <taxon>Fungi</taxon>
        <taxon>Fungi incertae sedis</taxon>
        <taxon>Mucoromycota</taxon>
        <taxon>Glomeromycotina</taxon>
        <taxon>Glomeromycetes</taxon>
        <taxon>Glomerales</taxon>
        <taxon>Glomeraceae</taxon>
        <taxon>Funneliformis</taxon>
    </lineage>
</organism>
<name>A0A9W4WHK8_9GLOM</name>
<sequence length="368" mass="42539">MVKPTQPFDDDFRFLTDAVILIGHQLFNVKKDECLTQILKNLGFNELPFPTAELVSAQDSNIVTLSIGKLNNIIKKLAQNVGELSEQLMDQLMTLLRMGVRWKFKLSNEQVVHIFGLAKDCMPSEKWLQSAVQQINTLVYYTLRNLMTPHTLAIALLLFLLSWSVYDLCKIYNECKIMDDKTEGEKQDYLKSLNDIDEVLTKICDYLDNRRIDRFDELLQTLIKKSKNLINKIQTSKVQIEERIKLLKEKESNRKTIRNILGVTSGFFFGITFYNWSDLNAIYRTLGITGSATTAGGAIALHISIDKLNQTLDKQKNVLNNMNDLNNILTDIILEVKFLKYESIDHEVLRIQFRGYKNSLQELQTRFR</sequence>
<dbReference type="EMBL" id="CAMKVN010000035">
    <property type="protein sequence ID" value="CAI2162381.1"/>
    <property type="molecule type" value="Genomic_DNA"/>
</dbReference>
<keyword evidence="1" id="KW-0472">Membrane</keyword>
<evidence type="ECO:0000313" key="3">
    <source>
        <dbReference type="Proteomes" id="UP001153678"/>
    </source>
</evidence>
<reference evidence="2" key="1">
    <citation type="submission" date="2022-08" db="EMBL/GenBank/DDBJ databases">
        <authorList>
            <person name="Kallberg Y."/>
            <person name="Tangrot J."/>
            <person name="Rosling A."/>
        </authorList>
    </citation>
    <scope>NUCLEOTIDE SEQUENCE</scope>
    <source>
        <strain evidence="2">Wild A</strain>
    </source>
</reference>
<feature type="transmembrane region" description="Helical" evidence="1">
    <location>
        <begin position="257"/>
        <end position="276"/>
    </location>
</feature>